<protein>
    <submittedName>
        <fullName evidence="2">Thiosulfate oxidation carrier complex protein SoxZ</fullName>
    </submittedName>
</protein>
<dbReference type="Gene3D" id="2.60.40.10">
    <property type="entry name" value="Immunoglobulins"/>
    <property type="match status" value="1"/>
</dbReference>
<dbReference type="Pfam" id="PF08770">
    <property type="entry name" value="SoxZ"/>
    <property type="match status" value="1"/>
</dbReference>
<evidence type="ECO:0000313" key="3">
    <source>
        <dbReference type="Proteomes" id="UP001208938"/>
    </source>
</evidence>
<name>A0ABT3H4D3_9RHOB</name>
<dbReference type="InterPro" id="IPR013783">
    <property type="entry name" value="Ig-like_fold"/>
</dbReference>
<gene>
    <name evidence="2" type="primary">soxZ</name>
    <name evidence="2" type="ORF">OKW52_20710</name>
</gene>
<dbReference type="SUPFAM" id="SSF81296">
    <property type="entry name" value="E set domains"/>
    <property type="match status" value="1"/>
</dbReference>
<dbReference type="InterPro" id="IPR030995">
    <property type="entry name" value="SoxZ"/>
</dbReference>
<organism evidence="2 3">
    <name type="scientific">Pararhodobacter zhoushanensis</name>
    <dbReference type="NCBI Taxonomy" id="2479545"/>
    <lineage>
        <taxon>Bacteria</taxon>
        <taxon>Pseudomonadati</taxon>
        <taxon>Pseudomonadota</taxon>
        <taxon>Alphaproteobacteria</taxon>
        <taxon>Rhodobacterales</taxon>
        <taxon>Paracoccaceae</taxon>
        <taxon>Pararhodobacter</taxon>
    </lineage>
</organism>
<dbReference type="InterPro" id="IPR014756">
    <property type="entry name" value="Ig_E-set"/>
</dbReference>
<dbReference type="EMBL" id="JAPDFL010000001">
    <property type="protein sequence ID" value="MCW1934608.1"/>
    <property type="molecule type" value="Genomic_DNA"/>
</dbReference>
<keyword evidence="3" id="KW-1185">Reference proteome</keyword>
<evidence type="ECO:0000313" key="2">
    <source>
        <dbReference type="EMBL" id="MCW1934608.1"/>
    </source>
</evidence>
<dbReference type="InterPro" id="IPR014880">
    <property type="entry name" value="SoxZ_dom"/>
</dbReference>
<dbReference type="NCBIfam" id="TIGR04490">
    <property type="entry name" value="SoxZ_true"/>
    <property type="match status" value="1"/>
</dbReference>
<reference evidence="2 3" key="1">
    <citation type="submission" date="2022-10" db="EMBL/GenBank/DDBJ databases">
        <title>Pararhodobacter sp. nov., isolated from marine algae.</title>
        <authorList>
            <person name="Choi B.J."/>
            <person name="Kim J.M."/>
            <person name="Lee J.K."/>
            <person name="Choi D.G."/>
            <person name="Jeon C.O."/>
        </authorList>
    </citation>
    <scope>NUCLEOTIDE SEQUENCE [LARGE SCALE GENOMIC DNA]</scope>
    <source>
        <strain evidence="2 3">ZQ420</strain>
    </source>
</reference>
<comment type="caution">
    <text evidence="2">The sequence shown here is derived from an EMBL/GenBank/DDBJ whole genome shotgun (WGS) entry which is preliminary data.</text>
</comment>
<dbReference type="RefSeq" id="WP_127105384.1">
    <property type="nucleotide sequence ID" value="NZ_JAPDFL010000001.1"/>
</dbReference>
<sequence length="105" mass="11449">MSVLINVPETAAPGEIVTIRILIQHPMETGFRTGRDGALVPRDIIESVACLYQGEEVFRADLFPAITANPILSFHLRAGETGRVEFVWTDNSGVTARDGRLLTVA</sequence>
<proteinExistence type="predicted"/>
<feature type="domain" description="Sulphur oxidation protein SoxZ" evidence="1">
    <location>
        <begin position="8"/>
        <end position="96"/>
    </location>
</feature>
<dbReference type="Proteomes" id="UP001208938">
    <property type="component" value="Unassembled WGS sequence"/>
</dbReference>
<accession>A0ABT3H4D3</accession>
<evidence type="ECO:0000259" key="1">
    <source>
        <dbReference type="Pfam" id="PF08770"/>
    </source>
</evidence>